<proteinExistence type="predicted"/>
<dbReference type="Proteomes" id="UP000492821">
    <property type="component" value="Unassembled WGS sequence"/>
</dbReference>
<keyword evidence="1" id="KW-1185">Reference proteome</keyword>
<sequence>MLKAQKPGFRLIISVFGYTGRLDDYFLQLKQFFDIHLAQGISQTKSCTQFALKYRNITHTWHMPRYMQVS</sequence>
<dbReference type="AlphaFoldDB" id="A0A7E4VFC3"/>
<dbReference type="WBParaSite" id="Pan_g20185.t1">
    <property type="protein sequence ID" value="Pan_g20185.t1"/>
    <property type="gene ID" value="Pan_g20185"/>
</dbReference>
<reference evidence="2" key="2">
    <citation type="submission" date="2020-10" db="UniProtKB">
        <authorList>
            <consortium name="WormBaseParasite"/>
        </authorList>
    </citation>
    <scope>IDENTIFICATION</scope>
</reference>
<name>A0A7E4VFC3_PANRE</name>
<evidence type="ECO:0000313" key="2">
    <source>
        <dbReference type="WBParaSite" id="Pan_g20185.t1"/>
    </source>
</evidence>
<evidence type="ECO:0000313" key="1">
    <source>
        <dbReference type="Proteomes" id="UP000492821"/>
    </source>
</evidence>
<reference evidence="1" key="1">
    <citation type="journal article" date="2013" name="Genetics">
        <title>The draft genome and transcriptome of Panagrellus redivivus are shaped by the harsh demands of a free-living lifestyle.</title>
        <authorList>
            <person name="Srinivasan J."/>
            <person name="Dillman A.R."/>
            <person name="Macchietto M.G."/>
            <person name="Heikkinen L."/>
            <person name="Lakso M."/>
            <person name="Fracchia K.M."/>
            <person name="Antoshechkin I."/>
            <person name="Mortazavi A."/>
            <person name="Wong G."/>
            <person name="Sternberg P.W."/>
        </authorList>
    </citation>
    <scope>NUCLEOTIDE SEQUENCE [LARGE SCALE GENOMIC DNA]</scope>
    <source>
        <strain evidence="1">MT8872</strain>
    </source>
</reference>
<protein>
    <submittedName>
        <fullName evidence="2">Glucuronosyltransferase</fullName>
    </submittedName>
</protein>
<organism evidence="1 2">
    <name type="scientific">Panagrellus redivivus</name>
    <name type="common">Microworm</name>
    <dbReference type="NCBI Taxonomy" id="6233"/>
    <lineage>
        <taxon>Eukaryota</taxon>
        <taxon>Metazoa</taxon>
        <taxon>Ecdysozoa</taxon>
        <taxon>Nematoda</taxon>
        <taxon>Chromadorea</taxon>
        <taxon>Rhabditida</taxon>
        <taxon>Tylenchina</taxon>
        <taxon>Panagrolaimomorpha</taxon>
        <taxon>Panagrolaimoidea</taxon>
        <taxon>Panagrolaimidae</taxon>
        <taxon>Panagrellus</taxon>
    </lineage>
</organism>
<accession>A0A7E4VFC3</accession>